<feature type="chain" id="PRO_5001491788" description="Saposin B-type domain-containing protein" evidence="1">
    <location>
        <begin position="20"/>
        <end position="114"/>
    </location>
</feature>
<dbReference type="EMBL" id="JARK01000039">
    <property type="protein sequence ID" value="EYC45069.1"/>
    <property type="molecule type" value="Genomic_DNA"/>
</dbReference>
<dbReference type="AlphaFoldDB" id="A0A016WZ44"/>
<organism evidence="2 3">
    <name type="scientific">Ancylostoma ceylanicum</name>
    <dbReference type="NCBI Taxonomy" id="53326"/>
    <lineage>
        <taxon>Eukaryota</taxon>
        <taxon>Metazoa</taxon>
        <taxon>Ecdysozoa</taxon>
        <taxon>Nematoda</taxon>
        <taxon>Chromadorea</taxon>
        <taxon>Rhabditida</taxon>
        <taxon>Rhabditina</taxon>
        <taxon>Rhabditomorpha</taxon>
        <taxon>Strongyloidea</taxon>
        <taxon>Ancylostomatidae</taxon>
        <taxon>Ancylostomatinae</taxon>
        <taxon>Ancylostoma</taxon>
    </lineage>
</organism>
<name>A0A016WZ44_9BILA</name>
<accession>A0A016WZ44</accession>
<feature type="signal peptide" evidence="1">
    <location>
        <begin position="1"/>
        <end position="19"/>
    </location>
</feature>
<keyword evidence="3" id="KW-1185">Reference proteome</keyword>
<keyword evidence="1" id="KW-0732">Signal</keyword>
<sequence length="114" mass="13191">MKAVFYLVAIFCLSYLVNADRDCRLECFNAAVSYRNAKKENLGEKEIEDRVREECETFAKKLYYPCSKAVPLILENDDIKKTIEAAPTEICGSEISLFFEVFRDDELLRNDETT</sequence>
<proteinExistence type="predicted"/>
<evidence type="ECO:0000313" key="3">
    <source>
        <dbReference type="Proteomes" id="UP000024635"/>
    </source>
</evidence>
<evidence type="ECO:0000313" key="2">
    <source>
        <dbReference type="EMBL" id="EYC45069.1"/>
    </source>
</evidence>
<comment type="caution">
    <text evidence="2">The sequence shown here is derived from an EMBL/GenBank/DDBJ whole genome shotgun (WGS) entry which is preliminary data.</text>
</comment>
<evidence type="ECO:0000256" key="1">
    <source>
        <dbReference type="SAM" id="SignalP"/>
    </source>
</evidence>
<protein>
    <recommendedName>
        <fullName evidence="4">Saposin B-type domain-containing protein</fullName>
    </recommendedName>
</protein>
<gene>
    <name evidence="2" type="primary">Acey_s0439.g1484</name>
    <name evidence="2" type="ORF">Y032_0439g1484</name>
</gene>
<dbReference type="Proteomes" id="UP000024635">
    <property type="component" value="Unassembled WGS sequence"/>
</dbReference>
<reference evidence="3" key="1">
    <citation type="journal article" date="2015" name="Nat. Genet.">
        <title>The genome and transcriptome of the zoonotic hookworm Ancylostoma ceylanicum identify infection-specific gene families.</title>
        <authorList>
            <person name="Schwarz E.M."/>
            <person name="Hu Y."/>
            <person name="Antoshechkin I."/>
            <person name="Miller M.M."/>
            <person name="Sternberg P.W."/>
            <person name="Aroian R.V."/>
        </authorList>
    </citation>
    <scope>NUCLEOTIDE SEQUENCE</scope>
    <source>
        <strain evidence="3">HY135</strain>
    </source>
</reference>
<evidence type="ECO:0008006" key="4">
    <source>
        <dbReference type="Google" id="ProtNLM"/>
    </source>
</evidence>